<evidence type="ECO:0000313" key="5">
    <source>
        <dbReference type="Proteomes" id="UP001197093"/>
    </source>
</evidence>
<feature type="domain" description="Isochorismatase-like" evidence="3">
    <location>
        <begin position="24"/>
        <end position="140"/>
    </location>
</feature>
<dbReference type="PANTHER" id="PTHR43540">
    <property type="entry name" value="PEROXYUREIDOACRYLATE/UREIDOACRYLATE AMIDOHYDROLASE-RELATED"/>
    <property type="match status" value="1"/>
</dbReference>
<dbReference type="PANTHER" id="PTHR43540:SF15">
    <property type="entry name" value="BLR5631 PROTEIN"/>
    <property type="match status" value="1"/>
</dbReference>
<dbReference type="GO" id="GO:0016787">
    <property type="term" value="F:hydrolase activity"/>
    <property type="evidence" value="ECO:0007669"/>
    <property type="project" value="UniProtKB-KW"/>
</dbReference>
<evidence type="ECO:0000256" key="2">
    <source>
        <dbReference type="ARBA" id="ARBA00022801"/>
    </source>
</evidence>
<dbReference type="Gene3D" id="3.40.50.850">
    <property type="entry name" value="Isochorismatase-like"/>
    <property type="match status" value="1"/>
</dbReference>
<protein>
    <submittedName>
        <fullName evidence="4">Phospholipase C type enzyme</fullName>
    </submittedName>
</protein>
<dbReference type="EMBL" id="JAHCVI010000006">
    <property type="protein sequence ID" value="KAG7284471.1"/>
    <property type="molecule type" value="Genomic_DNA"/>
</dbReference>
<dbReference type="Pfam" id="PF00857">
    <property type="entry name" value="Isochorismatase"/>
    <property type="match status" value="1"/>
</dbReference>
<dbReference type="Proteomes" id="UP001197093">
    <property type="component" value="Unassembled WGS sequence"/>
</dbReference>
<comment type="caution">
    <text evidence="4">The sequence shown here is derived from an EMBL/GenBank/DDBJ whole genome shotgun (WGS) entry which is preliminary data.</text>
</comment>
<gene>
    <name evidence="4" type="primary">ISC1</name>
    <name evidence="4" type="ORF">NEMBOFW57_010845</name>
</gene>
<keyword evidence="2" id="KW-0378">Hydrolase</keyword>
<name>A0AAD4ENH4_9PEZI</name>
<organism evidence="4 5">
    <name type="scientific">Staphylotrichum longicolle</name>
    <dbReference type="NCBI Taxonomy" id="669026"/>
    <lineage>
        <taxon>Eukaryota</taxon>
        <taxon>Fungi</taxon>
        <taxon>Dikarya</taxon>
        <taxon>Ascomycota</taxon>
        <taxon>Pezizomycotina</taxon>
        <taxon>Sordariomycetes</taxon>
        <taxon>Sordariomycetidae</taxon>
        <taxon>Sordariales</taxon>
        <taxon>Chaetomiaceae</taxon>
        <taxon>Staphylotrichum</taxon>
    </lineage>
</organism>
<dbReference type="SUPFAM" id="SSF52499">
    <property type="entry name" value="Isochorismatase-like hydrolases"/>
    <property type="match status" value="1"/>
</dbReference>
<evidence type="ECO:0000259" key="3">
    <source>
        <dbReference type="Pfam" id="PF00857"/>
    </source>
</evidence>
<evidence type="ECO:0000313" key="4">
    <source>
        <dbReference type="EMBL" id="KAG7284471.1"/>
    </source>
</evidence>
<dbReference type="InterPro" id="IPR036380">
    <property type="entry name" value="Isochorismatase-like_sf"/>
</dbReference>
<proteinExistence type="inferred from homology"/>
<comment type="similarity">
    <text evidence="1">Belongs to the isochorismatase family.</text>
</comment>
<accession>A0AAD4ENH4</accession>
<reference evidence="4" key="1">
    <citation type="submission" date="2023-02" db="EMBL/GenBank/DDBJ databases">
        <authorList>
            <person name="Palmer J.M."/>
        </authorList>
    </citation>
    <scope>NUCLEOTIDE SEQUENCE</scope>
    <source>
        <strain evidence="4">FW57</strain>
    </source>
</reference>
<sequence length="149" mass="16260">MATAKSFRDLIGVPPSTASTSNSTLIIIDAQNEYAEGKLQVSNVAESRKAIASLLEKYRAAKGNIVHVVHVTPEGAPVFTPGTRLAQEFDELTPKDGEKIIQKHYPGSFTGTDLQETLDKAGNKRIVLTGYMKTLLVTETSLGWVQRSW</sequence>
<dbReference type="AlphaFoldDB" id="A0AAD4ENH4"/>
<evidence type="ECO:0000256" key="1">
    <source>
        <dbReference type="ARBA" id="ARBA00006336"/>
    </source>
</evidence>
<dbReference type="InterPro" id="IPR000868">
    <property type="entry name" value="Isochorismatase-like_dom"/>
</dbReference>
<dbReference type="InterPro" id="IPR050272">
    <property type="entry name" value="Isochorismatase-like_hydrls"/>
</dbReference>
<keyword evidence="5" id="KW-1185">Reference proteome</keyword>